<dbReference type="EMBL" id="JAVAMP010000022">
    <property type="protein sequence ID" value="MDP5277008.1"/>
    <property type="molecule type" value="Genomic_DNA"/>
</dbReference>
<proteinExistence type="predicted"/>
<name>A0ABT9J631_9BACL</name>
<feature type="transmembrane region" description="Helical" evidence="1">
    <location>
        <begin position="51"/>
        <end position="79"/>
    </location>
</feature>
<gene>
    <name evidence="2" type="ORF">Q5Y73_23195</name>
</gene>
<feature type="transmembrane region" description="Helical" evidence="1">
    <location>
        <begin position="9"/>
        <end position="31"/>
    </location>
</feature>
<protein>
    <submittedName>
        <fullName evidence="2">Uncharacterized protein</fullName>
    </submittedName>
</protein>
<keyword evidence="3" id="KW-1185">Reference proteome</keyword>
<evidence type="ECO:0000313" key="3">
    <source>
        <dbReference type="Proteomes" id="UP001231941"/>
    </source>
</evidence>
<dbReference type="RefSeq" id="WP_305994310.1">
    <property type="nucleotide sequence ID" value="NZ_JAVAMP010000022.1"/>
</dbReference>
<evidence type="ECO:0000313" key="2">
    <source>
        <dbReference type="EMBL" id="MDP5277008.1"/>
    </source>
</evidence>
<accession>A0ABT9J631</accession>
<keyword evidence="1" id="KW-0812">Transmembrane</keyword>
<feature type="transmembrane region" description="Helical" evidence="1">
    <location>
        <begin position="86"/>
        <end position="108"/>
    </location>
</feature>
<keyword evidence="1" id="KW-0472">Membrane</keyword>
<organism evidence="2 3">
    <name type="scientific">Chengkuizengella axinellae</name>
    <dbReference type="NCBI Taxonomy" id="3064388"/>
    <lineage>
        <taxon>Bacteria</taxon>
        <taxon>Bacillati</taxon>
        <taxon>Bacillota</taxon>
        <taxon>Bacilli</taxon>
        <taxon>Bacillales</taxon>
        <taxon>Paenibacillaceae</taxon>
        <taxon>Chengkuizengella</taxon>
    </lineage>
</organism>
<evidence type="ECO:0000256" key="1">
    <source>
        <dbReference type="SAM" id="Phobius"/>
    </source>
</evidence>
<dbReference type="Proteomes" id="UP001231941">
    <property type="component" value="Unassembled WGS sequence"/>
</dbReference>
<reference evidence="2 3" key="1">
    <citation type="submission" date="2023-08" db="EMBL/GenBank/DDBJ databases">
        <authorList>
            <person name="Park J.-S."/>
        </authorList>
    </citation>
    <scope>NUCLEOTIDE SEQUENCE [LARGE SCALE GENOMIC DNA]</scope>
    <source>
        <strain evidence="2 3">2205SS18-9</strain>
    </source>
</reference>
<keyword evidence="1" id="KW-1133">Transmembrane helix</keyword>
<sequence length="120" mass="13934">MKQRKTGEILAVFISIFLGLSTLITSHIWSITNPTTANYFLLKVGSWLPGWWGIGTYAGKEMVGFIVWIVSWIIFHFIFKNIQISLVKWISIFVFSMFALMILIWPPIYHAIWGWLPTKP</sequence>
<comment type="caution">
    <text evidence="2">The sequence shown here is derived from an EMBL/GenBank/DDBJ whole genome shotgun (WGS) entry which is preliminary data.</text>
</comment>